<keyword evidence="1" id="KW-1015">Disulfide bond</keyword>
<accession>A0A9P6LSU6</accession>
<dbReference type="GO" id="GO:0008061">
    <property type="term" value="F:chitin binding"/>
    <property type="evidence" value="ECO:0007669"/>
    <property type="project" value="UniProtKB-UniRule"/>
</dbReference>
<reference evidence="5" key="1">
    <citation type="journal article" date="2020" name="Fungal Divers.">
        <title>Resolving the Mortierellaceae phylogeny through synthesis of multi-gene phylogenetics and phylogenomics.</title>
        <authorList>
            <person name="Vandepol N."/>
            <person name="Liber J."/>
            <person name="Desiro A."/>
            <person name="Na H."/>
            <person name="Kennedy M."/>
            <person name="Barry K."/>
            <person name="Grigoriev I.V."/>
            <person name="Miller A.N."/>
            <person name="O'Donnell K."/>
            <person name="Stajich J.E."/>
            <person name="Bonito G."/>
        </authorList>
    </citation>
    <scope>NUCLEOTIDE SEQUENCE</scope>
    <source>
        <strain evidence="5">MES-2147</strain>
    </source>
</reference>
<comment type="caution">
    <text evidence="1">Lacks conserved residue(s) required for the propagation of feature annotation.</text>
</comment>
<dbReference type="InterPro" id="IPR001002">
    <property type="entry name" value="Chitin-bd_1"/>
</dbReference>
<feature type="signal peptide" evidence="2">
    <location>
        <begin position="1"/>
        <end position="19"/>
    </location>
</feature>
<dbReference type="PROSITE" id="PS51762">
    <property type="entry name" value="GH16_2"/>
    <property type="match status" value="1"/>
</dbReference>
<dbReference type="GO" id="GO:0005975">
    <property type="term" value="P:carbohydrate metabolic process"/>
    <property type="evidence" value="ECO:0007669"/>
    <property type="project" value="InterPro"/>
</dbReference>
<feature type="domain" description="GH16" evidence="4">
    <location>
        <begin position="90"/>
        <end position="226"/>
    </location>
</feature>
<dbReference type="InterPro" id="IPR018371">
    <property type="entry name" value="Chitin-binding_1_CS"/>
</dbReference>
<evidence type="ECO:0000256" key="1">
    <source>
        <dbReference type="PROSITE-ProRule" id="PRU00261"/>
    </source>
</evidence>
<sequence>MRCLSTLAILLLSTVIATAQHAVPYPESLGNPDIAAQRAKLALSSTTSGCKNSLFGGNCPQSAPCCSGAGYCGSDPSFCAESCQASGSFAPDSCWPLPMAVNLADDFKDKSRVVPINEYNGFPNTADWVIDRSPSTQPHAVITDDKLLLKLNRLEKHPETGGGIGATVHSTRWMKYGTIEARLKTASNVPGPVSSFILISPISGDEIDFEIVGKDSADMQTNFYYK</sequence>
<dbReference type="InterPro" id="IPR000757">
    <property type="entry name" value="Beta-glucanase-like"/>
</dbReference>
<dbReference type="EMBL" id="JAAAHW010009942">
    <property type="protein sequence ID" value="KAF9933876.1"/>
    <property type="molecule type" value="Genomic_DNA"/>
</dbReference>
<evidence type="ECO:0000259" key="4">
    <source>
        <dbReference type="PROSITE" id="PS51762"/>
    </source>
</evidence>
<name>A0A9P6LSU6_9FUNG</name>
<organism evidence="5 6">
    <name type="scientific">Modicella reniformis</name>
    <dbReference type="NCBI Taxonomy" id="1440133"/>
    <lineage>
        <taxon>Eukaryota</taxon>
        <taxon>Fungi</taxon>
        <taxon>Fungi incertae sedis</taxon>
        <taxon>Mucoromycota</taxon>
        <taxon>Mortierellomycotina</taxon>
        <taxon>Mortierellomycetes</taxon>
        <taxon>Mortierellales</taxon>
        <taxon>Mortierellaceae</taxon>
        <taxon>Modicella</taxon>
    </lineage>
</organism>
<evidence type="ECO:0000313" key="6">
    <source>
        <dbReference type="Proteomes" id="UP000749646"/>
    </source>
</evidence>
<keyword evidence="2" id="KW-0732">Signal</keyword>
<keyword evidence="6" id="KW-1185">Reference proteome</keyword>
<dbReference type="GO" id="GO:0004553">
    <property type="term" value="F:hydrolase activity, hydrolyzing O-glycosyl compounds"/>
    <property type="evidence" value="ECO:0007669"/>
    <property type="project" value="InterPro"/>
</dbReference>
<dbReference type="PROSITE" id="PS00026">
    <property type="entry name" value="CHIT_BIND_I_1"/>
    <property type="match status" value="1"/>
</dbReference>
<dbReference type="SUPFAM" id="SSF49899">
    <property type="entry name" value="Concanavalin A-like lectins/glucanases"/>
    <property type="match status" value="1"/>
</dbReference>
<dbReference type="Proteomes" id="UP000749646">
    <property type="component" value="Unassembled WGS sequence"/>
</dbReference>
<keyword evidence="1" id="KW-0147">Chitin-binding</keyword>
<comment type="caution">
    <text evidence="5">The sequence shown here is derived from an EMBL/GenBank/DDBJ whole genome shotgun (WGS) entry which is preliminary data.</text>
</comment>
<evidence type="ECO:0000313" key="5">
    <source>
        <dbReference type="EMBL" id="KAF9933876.1"/>
    </source>
</evidence>
<feature type="disulfide bond" evidence="1">
    <location>
        <begin position="65"/>
        <end position="79"/>
    </location>
</feature>
<feature type="domain" description="Chitin-binding type-1" evidence="3">
    <location>
        <begin position="47"/>
        <end position="96"/>
    </location>
</feature>
<dbReference type="OrthoDB" id="4781at2759"/>
<evidence type="ECO:0000259" key="3">
    <source>
        <dbReference type="PROSITE" id="PS50941"/>
    </source>
</evidence>
<dbReference type="AlphaFoldDB" id="A0A9P6LSU6"/>
<evidence type="ECO:0000256" key="2">
    <source>
        <dbReference type="SAM" id="SignalP"/>
    </source>
</evidence>
<dbReference type="InterPro" id="IPR013320">
    <property type="entry name" value="ConA-like_dom_sf"/>
</dbReference>
<feature type="non-terminal residue" evidence="5">
    <location>
        <position position="226"/>
    </location>
</feature>
<dbReference type="Gene3D" id="2.60.120.200">
    <property type="match status" value="1"/>
</dbReference>
<evidence type="ECO:0008006" key="7">
    <source>
        <dbReference type="Google" id="ProtNLM"/>
    </source>
</evidence>
<proteinExistence type="predicted"/>
<protein>
    <recommendedName>
        <fullName evidence="7">Chitin-binding type-1 domain-containing protein</fullName>
    </recommendedName>
</protein>
<dbReference type="PROSITE" id="PS50941">
    <property type="entry name" value="CHIT_BIND_I_2"/>
    <property type="match status" value="1"/>
</dbReference>
<dbReference type="Pfam" id="PF00722">
    <property type="entry name" value="Glyco_hydro_16"/>
    <property type="match status" value="1"/>
</dbReference>
<feature type="chain" id="PRO_5040515179" description="Chitin-binding type-1 domain-containing protein" evidence="2">
    <location>
        <begin position="20"/>
        <end position="226"/>
    </location>
</feature>
<gene>
    <name evidence="5" type="ORF">BGZ65_003980</name>
</gene>